<evidence type="ECO:0000256" key="4">
    <source>
        <dbReference type="SAM" id="SignalP"/>
    </source>
</evidence>
<sequence length="198" mass="22154">MAPLSSFAVLRRLRANSTPRLLFLLLAVAVCVVPRSASAITRRDFPDGFFFGAGSSAFQVEGAAAENGRRPSIWDTFTHEGIQPHATIYHFDLPQVLQDEYGGLLSPRFMFMHPLMYWDCPPVMRSRVGNQLPLLFVEESGRVHGSFDFIGFNHYLILRIRSSGDSKDSDALHTFTEVHIKECVKKISGTPLVTEKPS</sequence>
<protein>
    <submittedName>
        <fullName evidence="5">Uncharacterized protein</fullName>
    </submittedName>
</protein>
<dbReference type="EMBL" id="LWDX02028214">
    <property type="protein sequence ID" value="OEL29198.1"/>
    <property type="molecule type" value="Genomic_DNA"/>
</dbReference>
<accession>A0A1E5VVP3</accession>
<evidence type="ECO:0000256" key="1">
    <source>
        <dbReference type="ARBA" id="ARBA00010838"/>
    </source>
</evidence>
<comment type="caution">
    <text evidence="5">The sequence shown here is derived from an EMBL/GenBank/DDBJ whole genome shotgun (WGS) entry which is preliminary data.</text>
</comment>
<comment type="similarity">
    <text evidence="1 3">Belongs to the glycosyl hydrolase 1 family.</text>
</comment>
<evidence type="ECO:0000313" key="6">
    <source>
        <dbReference type="Proteomes" id="UP000095767"/>
    </source>
</evidence>
<dbReference type="GO" id="GO:0005975">
    <property type="term" value="P:carbohydrate metabolic process"/>
    <property type="evidence" value="ECO:0007669"/>
    <property type="project" value="InterPro"/>
</dbReference>
<dbReference type="PANTHER" id="PTHR10353:SF197">
    <property type="entry name" value="INACTIVE BETA-GLUCOSIDASE 33-RELATED"/>
    <property type="match status" value="1"/>
</dbReference>
<feature type="signal peptide" evidence="4">
    <location>
        <begin position="1"/>
        <end position="39"/>
    </location>
</feature>
<keyword evidence="6" id="KW-1185">Reference proteome</keyword>
<keyword evidence="4" id="KW-0732">Signal</keyword>
<dbReference type="InterPro" id="IPR017853">
    <property type="entry name" value="GH"/>
</dbReference>
<keyword evidence="2" id="KW-0378">Hydrolase</keyword>
<proteinExistence type="inferred from homology"/>
<organism evidence="5 6">
    <name type="scientific">Dichanthelium oligosanthes</name>
    <dbReference type="NCBI Taxonomy" id="888268"/>
    <lineage>
        <taxon>Eukaryota</taxon>
        <taxon>Viridiplantae</taxon>
        <taxon>Streptophyta</taxon>
        <taxon>Embryophyta</taxon>
        <taxon>Tracheophyta</taxon>
        <taxon>Spermatophyta</taxon>
        <taxon>Magnoliopsida</taxon>
        <taxon>Liliopsida</taxon>
        <taxon>Poales</taxon>
        <taxon>Poaceae</taxon>
        <taxon>PACMAD clade</taxon>
        <taxon>Panicoideae</taxon>
        <taxon>Panicodae</taxon>
        <taxon>Paniceae</taxon>
        <taxon>Dichantheliinae</taxon>
        <taxon>Dichanthelium</taxon>
    </lineage>
</organism>
<dbReference type="AlphaFoldDB" id="A0A1E5VVP3"/>
<dbReference type="InterPro" id="IPR033132">
    <property type="entry name" value="GH_1_N_CS"/>
</dbReference>
<evidence type="ECO:0000256" key="3">
    <source>
        <dbReference type="RuleBase" id="RU003690"/>
    </source>
</evidence>
<dbReference type="Pfam" id="PF00232">
    <property type="entry name" value="Glyco_hydro_1"/>
    <property type="match status" value="1"/>
</dbReference>
<dbReference type="GO" id="GO:0008422">
    <property type="term" value="F:beta-glucosidase activity"/>
    <property type="evidence" value="ECO:0007669"/>
    <property type="project" value="TreeGrafter"/>
</dbReference>
<name>A0A1E5VVP3_9POAL</name>
<dbReference type="PROSITE" id="PS00653">
    <property type="entry name" value="GLYCOSYL_HYDROL_F1_2"/>
    <property type="match status" value="1"/>
</dbReference>
<dbReference type="InterPro" id="IPR001360">
    <property type="entry name" value="Glyco_hydro_1"/>
</dbReference>
<evidence type="ECO:0000256" key="2">
    <source>
        <dbReference type="ARBA" id="ARBA00022801"/>
    </source>
</evidence>
<feature type="chain" id="PRO_5009188532" evidence="4">
    <location>
        <begin position="40"/>
        <end position="198"/>
    </location>
</feature>
<dbReference type="PANTHER" id="PTHR10353">
    <property type="entry name" value="GLYCOSYL HYDROLASE"/>
    <property type="match status" value="1"/>
</dbReference>
<dbReference type="Proteomes" id="UP000095767">
    <property type="component" value="Unassembled WGS sequence"/>
</dbReference>
<dbReference type="SUPFAM" id="SSF51445">
    <property type="entry name" value="(Trans)glycosidases"/>
    <property type="match status" value="1"/>
</dbReference>
<evidence type="ECO:0000313" key="5">
    <source>
        <dbReference type="EMBL" id="OEL29198.1"/>
    </source>
</evidence>
<dbReference type="STRING" id="888268.A0A1E5VVP3"/>
<dbReference type="Gene3D" id="3.20.20.80">
    <property type="entry name" value="Glycosidases"/>
    <property type="match status" value="3"/>
</dbReference>
<dbReference type="OrthoDB" id="65569at2759"/>
<reference evidence="5 6" key="1">
    <citation type="submission" date="2016-09" db="EMBL/GenBank/DDBJ databases">
        <title>The draft genome of Dichanthelium oligosanthes: A C3 panicoid grass species.</title>
        <authorList>
            <person name="Studer A.J."/>
            <person name="Schnable J.C."/>
            <person name="Brutnell T.P."/>
        </authorList>
    </citation>
    <scope>NUCLEOTIDE SEQUENCE [LARGE SCALE GENOMIC DNA]</scope>
    <source>
        <strain evidence="6">cv. Kellogg 1175</strain>
        <tissue evidence="5">Leaf</tissue>
    </source>
</reference>
<gene>
    <name evidence="5" type="ORF">BAE44_0009786</name>
</gene>